<dbReference type="GO" id="GO:0015031">
    <property type="term" value="P:protein transport"/>
    <property type="evidence" value="ECO:0007669"/>
    <property type="project" value="UniProtKB-KW"/>
</dbReference>
<evidence type="ECO:0000256" key="5">
    <source>
        <dbReference type="ARBA" id="ARBA00022448"/>
    </source>
</evidence>
<comment type="subcellular location">
    <subcellularLocation>
        <location evidence="1">Cell membrane</location>
    </subcellularLocation>
    <subcellularLocation>
        <location evidence="2">Membrane</location>
        <location evidence="2">Coated pit</location>
        <topology evidence="2">Peripheral membrane protein</topology>
        <orientation evidence="2">Cytoplasmic side</orientation>
    </subcellularLocation>
</comment>
<keyword evidence="17" id="KW-1185">Reference proteome</keyword>
<evidence type="ECO:0000256" key="7">
    <source>
        <dbReference type="ARBA" id="ARBA00022583"/>
    </source>
</evidence>
<dbReference type="Pfam" id="PF01217">
    <property type="entry name" value="Clat_adaptor_s"/>
    <property type="match status" value="1"/>
</dbReference>
<evidence type="ECO:0000256" key="8">
    <source>
        <dbReference type="ARBA" id="ARBA00022927"/>
    </source>
</evidence>
<evidence type="ECO:0000256" key="13">
    <source>
        <dbReference type="ARBA" id="ARBA00032679"/>
    </source>
</evidence>
<dbReference type="InterPro" id="IPR016635">
    <property type="entry name" value="AP_complex_ssu"/>
</dbReference>
<evidence type="ECO:0000256" key="12">
    <source>
        <dbReference type="ARBA" id="ARBA00032648"/>
    </source>
</evidence>
<gene>
    <name evidence="16" type="ORF">QYE76_002731</name>
</gene>
<evidence type="ECO:0000256" key="9">
    <source>
        <dbReference type="ARBA" id="ARBA00023136"/>
    </source>
</evidence>
<feature type="region of interest" description="Disordered" evidence="14">
    <location>
        <begin position="372"/>
        <end position="520"/>
    </location>
</feature>
<name>A0AAD8RM93_LOLMU</name>
<keyword evidence="5" id="KW-0813">Transport</keyword>
<reference evidence="16" key="1">
    <citation type="submission" date="2023-07" db="EMBL/GenBank/DDBJ databases">
        <title>A chromosome-level genome assembly of Lolium multiflorum.</title>
        <authorList>
            <person name="Chen Y."/>
            <person name="Copetti D."/>
            <person name="Kolliker R."/>
            <person name="Studer B."/>
        </authorList>
    </citation>
    <scope>NUCLEOTIDE SEQUENCE</scope>
    <source>
        <strain evidence="16">02402/16</strain>
        <tissue evidence="16">Leaf</tissue>
    </source>
</reference>
<dbReference type="GO" id="GO:0030122">
    <property type="term" value="C:AP-2 adaptor complex"/>
    <property type="evidence" value="ECO:0007669"/>
    <property type="project" value="InterPro"/>
</dbReference>
<protein>
    <recommendedName>
        <fullName evidence="4">AP-2 complex subunit sigma</fullName>
    </recommendedName>
    <alternativeName>
        <fullName evidence="13">Clathrin coat assembly protein AP17</fullName>
    </alternativeName>
    <alternativeName>
        <fullName evidence="11">Clathrin coat-associated protein AP17</fullName>
    </alternativeName>
    <alternativeName>
        <fullName evidence="12">Sigma2-adaptin</fullName>
    </alternativeName>
</protein>
<evidence type="ECO:0000256" key="1">
    <source>
        <dbReference type="ARBA" id="ARBA00004236"/>
    </source>
</evidence>
<proteinExistence type="inferred from homology"/>
<comment type="caution">
    <text evidence="16">The sequence shown here is derived from an EMBL/GenBank/DDBJ whole genome shotgun (WGS) entry which is preliminary data.</text>
</comment>
<feature type="compositionally biased region" description="Acidic residues" evidence="14">
    <location>
        <begin position="1"/>
        <end position="19"/>
    </location>
</feature>
<feature type="compositionally biased region" description="Basic residues" evidence="14">
    <location>
        <begin position="426"/>
        <end position="435"/>
    </location>
</feature>
<keyword evidence="10" id="KW-0168">Coated pit</keyword>
<evidence type="ECO:0000256" key="14">
    <source>
        <dbReference type="SAM" id="MobiDB-lite"/>
    </source>
</evidence>
<evidence type="ECO:0000256" key="10">
    <source>
        <dbReference type="ARBA" id="ARBA00023176"/>
    </source>
</evidence>
<feature type="domain" description="AP complex mu/sigma subunit" evidence="15">
    <location>
        <begin position="526"/>
        <end position="665"/>
    </location>
</feature>
<evidence type="ECO:0000313" key="17">
    <source>
        <dbReference type="Proteomes" id="UP001231189"/>
    </source>
</evidence>
<feature type="region of interest" description="Disordered" evidence="14">
    <location>
        <begin position="1"/>
        <end position="41"/>
    </location>
</feature>
<dbReference type="Gene3D" id="3.30.450.60">
    <property type="match status" value="1"/>
</dbReference>
<dbReference type="GO" id="GO:0072583">
    <property type="term" value="P:clathrin-dependent endocytosis"/>
    <property type="evidence" value="ECO:0007669"/>
    <property type="project" value="InterPro"/>
</dbReference>
<keyword evidence="8" id="KW-0653">Protein transport</keyword>
<dbReference type="InterPro" id="IPR027156">
    <property type="entry name" value="APS2"/>
</dbReference>
<evidence type="ECO:0000256" key="2">
    <source>
        <dbReference type="ARBA" id="ARBA00004277"/>
    </source>
</evidence>
<dbReference type="Proteomes" id="UP001231189">
    <property type="component" value="Unassembled WGS sequence"/>
</dbReference>
<organism evidence="16 17">
    <name type="scientific">Lolium multiflorum</name>
    <name type="common">Italian ryegrass</name>
    <name type="synonym">Lolium perenne subsp. multiflorum</name>
    <dbReference type="NCBI Taxonomy" id="4521"/>
    <lineage>
        <taxon>Eukaryota</taxon>
        <taxon>Viridiplantae</taxon>
        <taxon>Streptophyta</taxon>
        <taxon>Embryophyta</taxon>
        <taxon>Tracheophyta</taxon>
        <taxon>Spermatophyta</taxon>
        <taxon>Magnoliopsida</taxon>
        <taxon>Liliopsida</taxon>
        <taxon>Poales</taxon>
        <taxon>Poaceae</taxon>
        <taxon>BOP clade</taxon>
        <taxon>Pooideae</taxon>
        <taxon>Poodae</taxon>
        <taxon>Poeae</taxon>
        <taxon>Poeae Chloroplast Group 2 (Poeae type)</taxon>
        <taxon>Loliodinae</taxon>
        <taxon>Loliinae</taxon>
        <taxon>Lolium</taxon>
    </lineage>
</organism>
<accession>A0AAD8RM93</accession>
<evidence type="ECO:0000256" key="4">
    <source>
        <dbReference type="ARBA" id="ARBA00013914"/>
    </source>
</evidence>
<dbReference type="SUPFAM" id="SSF64356">
    <property type="entry name" value="SNARE-like"/>
    <property type="match status" value="1"/>
</dbReference>
<feature type="compositionally biased region" description="Basic and acidic residues" evidence="14">
    <location>
        <begin position="436"/>
        <end position="454"/>
    </location>
</feature>
<evidence type="ECO:0000256" key="11">
    <source>
        <dbReference type="ARBA" id="ARBA00032557"/>
    </source>
</evidence>
<dbReference type="EMBL" id="JAUUTY010000005">
    <property type="protein sequence ID" value="KAK1628416.1"/>
    <property type="molecule type" value="Genomic_DNA"/>
</dbReference>
<evidence type="ECO:0000256" key="6">
    <source>
        <dbReference type="ARBA" id="ARBA00022475"/>
    </source>
</evidence>
<feature type="compositionally biased region" description="Basic and acidic residues" evidence="14">
    <location>
        <begin position="401"/>
        <end position="424"/>
    </location>
</feature>
<dbReference type="InterPro" id="IPR011012">
    <property type="entry name" value="Longin-like_dom_sf"/>
</dbReference>
<comment type="similarity">
    <text evidence="3">Belongs to the adaptor complexes small subunit family.</text>
</comment>
<dbReference type="GO" id="GO:0035615">
    <property type="term" value="F:clathrin adaptor activity"/>
    <property type="evidence" value="ECO:0007669"/>
    <property type="project" value="InterPro"/>
</dbReference>
<dbReference type="AlphaFoldDB" id="A0AAD8RM93"/>
<evidence type="ECO:0000259" key="15">
    <source>
        <dbReference type="Pfam" id="PF01217"/>
    </source>
</evidence>
<keyword evidence="9" id="KW-0472">Membrane</keyword>
<evidence type="ECO:0000313" key="16">
    <source>
        <dbReference type="EMBL" id="KAK1628416.1"/>
    </source>
</evidence>
<dbReference type="FunFam" id="3.30.450.60:FF:000004">
    <property type="entry name" value="AP complex subunit sigma"/>
    <property type="match status" value="1"/>
</dbReference>
<keyword evidence="7" id="KW-0254">Endocytosis</keyword>
<keyword evidence="6" id="KW-1003">Cell membrane</keyword>
<dbReference type="CDD" id="cd14833">
    <property type="entry name" value="AP2_sigma"/>
    <property type="match status" value="1"/>
</dbReference>
<dbReference type="InterPro" id="IPR022775">
    <property type="entry name" value="AP_mu_sigma_su"/>
</dbReference>
<feature type="compositionally biased region" description="Low complexity" evidence="14">
    <location>
        <begin position="469"/>
        <end position="480"/>
    </location>
</feature>
<sequence length="666" mass="76282">MDSEDEDTEDYMEHFEDDTSSSTADVEEHVELDTDSSSASITDMTDIEELYFDNGSTRTDDMVEHHLEDDIDELYIDTCSTSMDDMVEHHDEDDIDPTMHTADAPTYPYLANGATYEDRGPPRWHHHIIDITDIIWSIKSAPNMSHHLGKARTVIDSHHLMIVVDHHHLMVYINILPHMIFDDTTQDMVMRQEDESLDMKTFLIRRLLPLAPPPQWPLPRHMPMDSDATSASNKATLHGNVPISYVRRRVEHGEHGILPSPTAAHGVEMVEHGKFPSTKEAHGDEQVEPTPICLIDELVPIPCEHESHLAHLSESDSELSDFHPICEFECFHLEDMSVTQSSTEDEFPLMEKMYMVHEDDDISPCLLQDGHVDHMDPPTSTTPTSHESAFKGTRTTTSTATEHELTKRTIESYPIKDEIHDPTHGTHTKGCRRRQGPREKEPHGAWKKEGEEGKKRRRKRKKEGEAASPRPVGRPPTGRRLSVGQDGPAHIGRASSAADGDATFRLATVGRPPGPGRRPQDRIRRIRFILLQNRQGKTRLAKYYVPLEDSEKHKVEYEVHRLVVNRDPKFTNFVEFRTHKVIYRRYAGLFFSICVDITDNELVYLECIHLFVEILDHFFSNVCELDLVFNFHKVYLILDEFILAGELQETSKKAIIERMGELEKLD</sequence>
<evidence type="ECO:0000256" key="3">
    <source>
        <dbReference type="ARBA" id="ARBA00006972"/>
    </source>
</evidence>
<dbReference type="PANTHER" id="PTHR11753">
    <property type="entry name" value="ADAPTOR COMPLEXES SMALL SUBUNIT FAMILY"/>
    <property type="match status" value="1"/>
</dbReference>